<dbReference type="AlphaFoldDB" id="A0A1Q5PZ07"/>
<evidence type="ECO:0000313" key="4">
    <source>
        <dbReference type="EMBL" id="OKL52692.1"/>
    </source>
</evidence>
<dbReference type="InterPro" id="IPR036271">
    <property type="entry name" value="Tet_transcr_reg_TetR-rel_C_sf"/>
</dbReference>
<dbReference type="SUPFAM" id="SSF48498">
    <property type="entry name" value="Tetracyclin repressor-like, C-terminal domain"/>
    <property type="match status" value="1"/>
</dbReference>
<keyword evidence="1 2" id="KW-0238">DNA-binding</keyword>
<evidence type="ECO:0000256" key="1">
    <source>
        <dbReference type="ARBA" id="ARBA00023125"/>
    </source>
</evidence>
<dbReference type="PROSITE" id="PS50977">
    <property type="entry name" value="HTH_TETR_2"/>
    <property type="match status" value="1"/>
</dbReference>
<evidence type="ECO:0000256" key="2">
    <source>
        <dbReference type="PROSITE-ProRule" id="PRU00335"/>
    </source>
</evidence>
<dbReference type="GO" id="GO:0000976">
    <property type="term" value="F:transcription cis-regulatory region binding"/>
    <property type="evidence" value="ECO:0007669"/>
    <property type="project" value="TreeGrafter"/>
</dbReference>
<feature type="domain" description="HTH tetR-type" evidence="3">
    <location>
        <begin position="22"/>
        <end position="82"/>
    </location>
</feature>
<dbReference type="InterPro" id="IPR001647">
    <property type="entry name" value="HTH_TetR"/>
</dbReference>
<comment type="caution">
    <text evidence="4">The sequence shown here is derived from an EMBL/GenBank/DDBJ whole genome shotgun (WGS) entry which is preliminary data.</text>
</comment>
<dbReference type="EMBL" id="MQVS01000001">
    <property type="protein sequence ID" value="OKL52692.1"/>
    <property type="molecule type" value="Genomic_DNA"/>
</dbReference>
<organism evidence="4 5">
    <name type="scientific">Buchananella hordeovulneris</name>
    <dbReference type="NCBI Taxonomy" id="52770"/>
    <lineage>
        <taxon>Bacteria</taxon>
        <taxon>Bacillati</taxon>
        <taxon>Actinomycetota</taxon>
        <taxon>Actinomycetes</taxon>
        <taxon>Actinomycetales</taxon>
        <taxon>Actinomycetaceae</taxon>
        <taxon>Buchananella</taxon>
    </lineage>
</organism>
<dbReference type="FunCoup" id="A0A1Q5PZ07">
    <property type="interactions" value="1"/>
</dbReference>
<reference evidence="5" key="1">
    <citation type="submission" date="2016-12" db="EMBL/GenBank/DDBJ databases">
        <authorList>
            <person name="Meng X."/>
        </authorList>
    </citation>
    <scope>NUCLEOTIDE SEQUENCE [LARGE SCALE GENOMIC DNA]</scope>
    <source>
        <strain evidence="5">DSM 20732</strain>
    </source>
</reference>
<dbReference type="PANTHER" id="PTHR30055">
    <property type="entry name" value="HTH-TYPE TRANSCRIPTIONAL REGULATOR RUTR"/>
    <property type="match status" value="1"/>
</dbReference>
<dbReference type="SUPFAM" id="SSF46689">
    <property type="entry name" value="Homeodomain-like"/>
    <property type="match status" value="1"/>
</dbReference>
<dbReference type="STRING" id="52770.BSZ40_00865"/>
<accession>A0A1Q5PZ07</accession>
<dbReference type="Pfam" id="PF00440">
    <property type="entry name" value="TetR_N"/>
    <property type="match status" value="1"/>
</dbReference>
<sequence length="209" mass="22474">MTPATPLLPPHAGLSPRGIGSSWRIEQILAAAVRVFGAGGHGAVTHRAVAAEAGVSVGLTTYYFKNRENLLFSAVKYAISIESARLHALVDDLPAQLPADRSVAVLTEMFFDKTVADPLYDLALFEMFLEATRNPAARELTRAWTELILGLVERVLPPTDPSLPRAQAVQIVAATIDGLMLEEAANQTLGLAALRTHLQAVVDRLLPHP</sequence>
<dbReference type="GO" id="GO:0003700">
    <property type="term" value="F:DNA-binding transcription factor activity"/>
    <property type="evidence" value="ECO:0007669"/>
    <property type="project" value="TreeGrafter"/>
</dbReference>
<dbReference type="Pfam" id="PF17940">
    <property type="entry name" value="TetR_C_31"/>
    <property type="match status" value="1"/>
</dbReference>
<protein>
    <recommendedName>
        <fullName evidence="3">HTH tetR-type domain-containing protein</fullName>
    </recommendedName>
</protein>
<feature type="DNA-binding region" description="H-T-H motif" evidence="2">
    <location>
        <begin position="45"/>
        <end position="64"/>
    </location>
</feature>
<dbReference type="Proteomes" id="UP000185612">
    <property type="component" value="Unassembled WGS sequence"/>
</dbReference>
<evidence type="ECO:0000259" key="3">
    <source>
        <dbReference type="PROSITE" id="PS50977"/>
    </source>
</evidence>
<dbReference type="RefSeq" id="WP_073822293.1">
    <property type="nucleotide sequence ID" value="NZ_JAUNKL010000035.1"/>
</dbReference>
<dbReference type="PANTHER" id="PTHR30055:SF231">
    <property type="entry name" value="TRANSCRIPTIONAL REGULATORY PROTEIN (PROBABLY DEOR-FAMILY)-RELATED"/>
    <property type="match status" value="1"/>
</dbReference>
<dbReference type="InterPro" id="IPR009057">
    <property type="entry name" value="Homeodomain-like_sf"/>
</dbReference>
<name>A0A1Q5PZ07_9ACTO</name>
<dbReference type="OrthoDB" id="3474596at2"/>
<dbReference type="PRINTS" id="PR00455">
    <property type="entry name" value="HTHTETR"/>
</dbReference>
<dbReference type="Gene3D" id="1.10.357.10">
    <property type="entry name" value="Tetracycline Repressor, domain 2"/>
    <property type="match status" value="1"/>
</dbReference>
<proteinExistence type="predicted"/>
<keyword evidence="5" id="KW-1185">Reference proteome</keyword>
<evidence type="ECO:0000313" key="5">
    <source>
        <dbReference type="Proteomes" id="UP000185612"/>
    </source>
</evidence>
<dbReference type="InterPro" id="IPR050109">
    <property type="entry name" value="HTH-type_TetR-like_transc_reg"/>
</dbReference>
<dbReference type="InterPro" id="IPR041583">
    <property type="entry name" value="TetR_C_31"/>
</dbReference>
<gene>
    <name evidence="4" type="ORF">BSZ40_00865</name>
</gene>